<organism evidence="1 2">
    <name type="scientific">Azospirillum brasilense</name>
    <dbReference type="NCBI Taxonomy" id="192"/>
    <lineage>
        <taxon>Bacteria</taxon>
        <taxon>Pseudomonadati</taxon>
        <taxon>Pseudomonadota</taxon>
        <taxon>Alphaproteobacteria</taxon>
        <taxon>Rhodospirillales</taxon>
        <taxon>Azospirillaceae</taxon>
        <taxon>Azospirillum</taxon>
    </lineage>
</organism>
<protein>
    <submittedName>
        <fullName evidence="1">Uncharacterized protein</fullName>
    </submittedName>
</protein>
<accession>A0ABU4P540</accession>
<name>A0ABU4P540_AZOBR</name>
<reference evidence="1 2" key="1">
    <citation type="submission" date="2023-11" db="EMBL/GenBank/DDBJ databases">
        <title>MicrobeMod: A computational toolkit for identifying prokaryotic methylation and restriction-modification with nanopore sequencing.</title>
        <authorList>
            <person name="Crits-Christoph A."/>
            <person name="Kang S.C."/>
            <person name="Lee H."/>
            <person name="Ostrov N."/>
        </authorList>
    </citation>
    <scope>NUCLEOTIDE SEQUENCE [LARGE SCALE GENOMIC DNA]</scope>
    <source>
        <strain evidence="1 2">ATCC 29145</strain>
    </source>
</reference>
<evidence type="ECO:0000313" key="1">
    <source>
        <dbReference type="EMBL" id="MDX5951479.1"/>
    </source>
</evidence>
<proteinExistence type="predicted"/>
<dbReference type="Proteomes" id="UP001277471">
    <property type="component" value="Unassembled WGS sequence"/>
</dbReference>
<gene>
    <name evidence="1" type="ORF">SIM66_09775</name>
</gene>
<sequence length="204" mass="23891">MQLQRTLTSPRCHYIVSTNEVAGRRQANLWRCHYIFSTTEGQMYIRKKDAKGKTYYSVVRSERDKFGRVKQINIVSLGTHNNLPDAIFHTEGELIASYKLGDEFREKLMEIFGPPPFPDFPEWPKWALNAFKKIRNRTNELHEATILMKQCAQKMNIKYESNPDFIMYLYGSFNNVYVAKEGLTESEIERVVTKLNEPIEPDDE</sequence>
<dbReference type="GeneID" id="56452937"/>
<dbReference type="RefSeq" id="WP_137165206.1">
    <property type="nucleotide sequence ID" value="NZ_CP012915.1"/>
</dbReference>
<dbReference type="EMBL" id="JAWXYC010000003">
    <property type="protein sequence ID" value="MDX5951479.1"/>
    <property type="molecule type" value="Genomic_DNA"/>
</dbReference>
<evidence type="ECO:0000313" key="2">
    <source>
        <dbReference type="Proteomes" id="UP001277471"/>
    </source>
</evidence>
<comment type="caution">
    <text evidence="1">The sequence shown here is derived from an EMBL/GenBank/DDBJ whole genome shotgun (WGS) entry which is preliminary data.</text>
</comment>
<keyword evidence="2" id="KW-1185">Reference proteome</keyword>